<keyword evidence="11 15" id="KW-0503">Monooxygenase</keyword>
<keyword evidence="9 15" id="KW-0560">Oxidoreductase</keyword>
<evidence type="ECO:0000256" key="11">
    <source>
        <dbReference type="ARBA" id="ARBA00023033"/>
    </source>
</evidence>
<feature type="signal peptide" evidence="16">
    <location>
        <begin position="1"/>
        <end position="24"/>
    </location>
</feature>
<evidence type="ECO:0000256" key="8">
    <source>
        <dbReference type="ARBA" id="ARBA00022989"/>
    </source>
</evidence>
<comment type="pathway">
    <text evidence="3">Secondary metabolite biosynthesis.</text>
</comment>
<evidence type="ECO:0000256" key="2">
    <source>
        <dbReference type="ARBA" id="ARBA00004167"/>
    </source>
</evidence>
<name>A0A8H6X8D2_9AGAR</name>
<dbReference type="CDD" id="cd11065">
    <property type="entry name" value="CYP64-like"/>
    <property type="match status" value="1"/>
</dbReference>
<evidence type="ECO:0000256" key="1">
    <source>
        <dbReference type="ARBA" id="ARBA00001971"/>
    </source>
</evidence>
<dbReference type="InterPro" id="IPR001128">
    <property type="entry name" value="Cyt_P450"/>
</dbReference>
<dbReference type="AlphaFoldDB" id="A0A8H6X8D2"/>
<dbReference type="Proteomes" id="UP000620124">
    <property type="component" value="Unassembled WGS sequence"/>
</dbReference>
<organism evidence="17 18">
    <name type="scientific">Mycena venus</name>
    <dbReference type="NCBI Taxonomy" id="2733690"/>
    <lineage>
        <taxon>Eukaryota</taxon>
        <taxon>Fungi</taxon>
        <taxon>Dikarya</taxon>
        <taxon>Basidiomycota</taxon>
        <taxon>Agaricomycotina</taxon>
        <taxon>Agaricomycetes</taxon>
        <taxon>Agaricomycetidae</taxon>
        <taxon>Agaricales</taxon>
        <taxon>Marasmiineae</taxon>
        <taxon>Mycenaceae</taxon>
        <taxon>Mycena</taxon>
    </lineage>
</organism>
<dbReference type="InterPro" id="IPR036396">
    <property type="entry name" value="Cyt_P450_sf"/>
</dbReference>
<dbReference type="SUPFAM" id="SSF48264">
    <property type="entry name" value="Cytochrome P450"/>
    <property type="match status" value="1"/>
</dbReference>
<evidence type="ECO:0000256" key="3">
    <source>
        <dbReference type="ARBA" id="ARBA00005179"/>
    </source>
</evidence>
<keyword evidence="6" id="KW-0812">Transmembrane</keyword>
<dbReference type="GO" id="GO:0016020">
    <property type="term" value="C:membrane"/>
    <property type="evidence" value="ECO:0007669"/>
    <property type="project" value="UniProtKB-SubCell"/>
</dbReference>
<dbReference type="InterPro" id="IPR017972">
    <property type="entry name" value="Cyt_P450_CS"/>
</dbReference>
<keyword evidence="12" id="KW-0472">Membrane</keyword>
<keyword evidence="5 14" id="KW-0349">Heme</keyword>
<evidence type="ECO:0000256" key="10">
    <source>
        <dbReference type="ARBA" id="ARBA00023004"/>
    </source>
</evidence>
<dbReference type="PANTHER" id="PTHR46300">
    <property type="entry name" value="P450, PUTATIVE (EUROFUNG)-RELATED-RELATED"/>
    <property type="match status" value="1"/>
</dbReference>
<keyword evidence="10 14" id="KW-0408">Iron</keyword>
<evidence type="ECO:0000256" key="16">
    <source>
        <dbReference type="SAM" id="SignalP"/>
    </source>
</evidence>
<evidence type="ECO:0000256" key="9">
    <source>
        <dbReference type="ARBA" id="ARBA00023002"/>
    </source>
</evidence>
<comment type="similarity">
    <text evidence="4 15">Belongs to the cytochrome P450 family.</text>
</comment>
<comment type="cofactor">
    <cofactor evidence="1 14">
        <name>heme</name>
        <dbReference type="ChEBI" id="CHEBI:30413"/>
    </cofactor>
</comment>
<dbReference type="Gene3D" id="1.10.630.10">
    <property type="entry name" value="Cytochrome P450"/>
    <property type="match status" value="1"/>
</dbReference>
<dbReference type="InterPro" id="IPR002401">
    <property type="entry name" value="Cyt_P450_E_grp-I"/>
</dbReference>
<keyword evidence="16" id="KW-0732">Signal</keyword>
<keyword evidence="18" id="KW-1185">Reference proteome</keyword>
<keyword evidence="8" id="KW-1133">Transmembrane helix</keyword>
<evidence type="ECO:0000256" key="4">
    <source>
        <dbReference type="ARBA" id="ARBA00010617"/>
    </source>
</evidence>
<dbReference type="EMBL" id="JACAZI010000023">
    <property type="protein sequence ID" value="KAF7336317.1"/>
    <property type="molecule type" value="Genomic_DNA"/>
</dbReference>
<evidence type="ECO:0000256" key="5">
    <source>
        <dbReference type="ARBA" id="ARBA00022617"/>
    </source>
</evidence>
<evidence type="ECO:0000256" key="15">
    <source>
        <dbReference type="RuleBase" id="RU000461"/>
    </source>
</evidence>
<evidence type="ECO:0000256" key="12">
    <source>
        <dbReference type="ARBA" id="ARBA00023136"/>
    </source>
</evidence>
<dbReference type="Pfam" id="PF00067">
    <property type="entry name" value="p450"/>
    <property type="match status" value="1"/>
</dbReference>
<dbReference type="GO" id="GO:0005506">
    <property type="term" value="F:iron ion binding"/>
    <property type="evidence" value="ECO:0007669"/>
    <property type="project" value="InterPro"/>
</dbReference>
<accession>A0A8H6X8D2</accession>
<evidence type="ECO:0000313" key="17">
    <source>
        <dbReference type="EMBL" id="KAF7336317.1"/>
    </source>
</evidence>
<dbReference type="InterPro" id="IPR050364">
    <property type="entry name" value="Cytochrome_P450_fung"/>
</dbReference>
<dbReference type="PANTHER" id="PTHR46300:SF2">
    <property type="entry name" value="CYTOCHROME P450 MONOOXYGENASE ALNH-RELATED"/>
    <property type="match status" value="1"/>
</dbReference>
<reference evidence="17" key="1">
    <citation type="submission" date="2020-05" db="EMBL/GenBank/DDBJ databases">
        <title>Mycena genomes resolve the evolution of fungal bioluminescence.</title>
        <authorList>
            <person name="Tsai I.J."/>
        </authorList>
    </citation>
    <scope>NUCLEOTIDE SEQUENCE</scope>
    <source>
        <strain evidence="17">CCC161011</strain>
    </source>
</reference>
<dbReference type="PRINTS" id="PR00463">
    <property type="entry name" value="EP450I"/>
</dbReference>
<dbReference type="PROSITE" id="PS00086">
    <property type="entry name" value="CYTOCHROME_P450"/>
    <property type="match status" value="1"/>
</dbReference>
<gene>
    <name evidence="17" type="ORF">MVEN_02180100</name>
</gene>
<dbReference type="PRINTS" id="PR00385">
    <property type="entry name" value="P450"/>
</dbReference>
<protein>
    <submittedName>
        <fullName evidence="17">Putative cytochrome P450</fullName>
    </submittedName>
</protein>
<comment type="caution">
    <text evidence="17">The sequence shown here is derived from an EMBL/GenBank/DDBJ whole genome shotgun (WGS) entry which is preliminary data.</text>
</comment>
<keyword evidence="7 14" id="KW-0479">Metal-binding</keyword>
<dbReference type="OrthoDB" id="1103324at2759"/>
<keyword evidence="13" id="KW-0325">Glycoprotein</keyword>
<dbReference type="GO" id="GO:0004497">
    <property type="term" value="F:monooxygenase activity"/>
    <property type="evidence" value="ECO:0007669"/>
    <property type="project" value="UniProtKB-KW"/>
</dbReference>
<evidence type="ECO:0000256" key="13">
    <source>
        <dbReference type="ARBA" id="ARBA00023180"/>
    </source>
</evidence>
<dbReference type="GO" id="GO:0016705">
    <property type="term" value="F:oxidoreductase activity, acting on paired donors, with incorporation or reduction of molecular oxygen"/>
    <property type="evidence" value="ECO:0007669"/>
    <property type="project" value="InterPro"/>
</dbReference>
<proteinExistence type="inferred from homology"/>
<evidence type="ECO:0000256" key="6">
    <source>
        <dbReference type="ARBA" id="ARBA00022692"/>
    </source>
</evidence>
<evidence type="ECO:0000256" key="7">
    <source>
        <dbReference type="ARBA" id="ARBA00022723"/>
    </source>
</evidence>
<evidence type="ECO:0000313" key="18">
    <source>
        <dbReference type="Proteomes" id="UP000620124"/>
    </source>
</evidence>
<feature type="chain" id="PRO_5034288659" evidence="16">
    <location>
        <begin position="25"/>
        <end position="526"/>
    </location>
</feature>
<dbReference type="GO" id="GO:0020037">
    <property type="term" value="F:heme binding"/>
    <property type="evidence" value="ECO:0007669"/>
    <property type="project" value="InterPro"/>
</dbReference>
<evidence type="ECO:0000256" key="14">
    <source>
        <dbReference type="PIRSR" id="PIRSR602401-1"/>
    </source>
</evidence>
<comment type="subcellular location">
    <subcellularLocation>
        <location evidence="2">Membrane</location>
        <topology evidence="2">Single-pass membrane protein</topology>
    </subcellularLocation>
</comment>
<feature type="binding site" description="axial binding residue" evidence="14">
    <location>
        <position position="436"/>
    </location>
    <ligand>
        <name>heme</name>
        <dbReference type="ChEBI" id="CHEBI:30413"/>
    </ligand>
    <ligandPart>
        <name>Fe</name>
        <dbReference type="ChEBI" id="CHEBI:18248"/>
    </ligandPart>
</feature>
<sequence>MMSISLALTIVALCATVLLRKVGARERGLPPGPPTVPILGNLHLFPTESPYYKLTEWARKYGGIYSLKVGPGTVVVLTDAAAVRELMDRRSATTADRPPMHVADRTTGGLHMVFARSTQTWKTLRKTAAAVLTTQASTRHLLIQHAEATQLLHDILHSPQSFYTDIQRYSVSVILSILFGKRVPRYDAPEITTFFNTLHQWNGLLELGATPPVDIIPILKFVPERWAKWKRDCKRVRRLQRTLFFGLLEETKERLRVGEVNGCYMEEVLARKVELGMDDEMAGYSGGALLEAGSETTSNYLQSLVLALVAYPDAQKKAHEEMDRVVGEHRMPTLDDLEHMPYIRAMILETHRFRPVAPLALPHATLAAEEYGGYTIPKGATIFVNVWGICHDPALYDKPEEFIPDRYLLTENGKKPGVHGSDLKPSFPFGFGRRLCPGIHLAQNSININAMNLVWAFNFNPDIGADGNPIPSDTGAYTKGAAPAPLPFKCQITPRTPGKAKMIERKFLEAADTFSKFEAALGSEDT</sequence>